<evidence type="ECO:0000313" key="13">
    <source>
        <dbReference type="Proteomes" id="UP000176787"/>
    </source>
</evidence>
<dbReference type="NCBIfam" id="NF004012">
    <property type="entry name" value="PRK05477.1-2"/>
    <property type="match status" value="1"/>
</dbReference>
<evidence type="ECO:0000256" key="1">
    <source>
        <dbReference type="ARBA" id="ARBA00005306"/>
    </source>
</evidence>
<dbReference type="NCBIfam" id="TIGR00133">
    <property type="entry name" value="gatB"/>
    <property type="match status" value="1"/>
</dbReference>
<keyword evidence="6 10" id="KW-0648">Protein biosynthesis</keyword>
<dbReference type="SUPFAM" id="SSF55931">
    <property type="entry name" value="Glutamine synthetase/guanido kinase"/>
    <property type="match status" value="1"/>
</dbReference>
<dbReference type="PANTHER" id="PTHR11659:SF0">
    <property type="entry name" value="GLUTAMYL-TRNA(GLN) AMIDOTRANSFERASE SUBUNIT B, MITOCHONDRIAL"/>
    <property type="match status" value="1"/>
</dbReference>
<dbReference type="Gene3D" id="1.10.150.380">
    <property type="entry name" value="GatB domain, N-terminal subdomain"/>
    <property type="match status" value="1"/>
</dbReference>
<keyword evidence="4 10" id="KW-0547">Nucleotide-binding</keyword>
<dbReference type="InterPro" id="IPR014746">
    <property type="entry name" value="Gln_synth/guanido_kin_cat_dom"/>
</dbReference>
<dbReference type="InterPro" id="IPR003789">
    <property type="entry name" value="Asn/Gln_tRNA_amidoTrase-B-like"/>
</dbReference>
<dbReference type="HAMAP" id="MF_00121">
    <property type="entry name" value="GatB"/>
    <property type="match status" value="1"/>
</dbReference>
<dbReference type="STRING" id="1801726.A3H02_00350"/>
<dbReference type="GO" id="GO:0050567">
    <property type="term" value="F:glutaminyl-tRNA synthase (glutamine-hydrolyzing) activity"/>
    <property type="evidence" value="ECO:0007669"/>
    <property type="project" value="UniProtKB-UniRule"/>
</dbReference>
<dbReference type="NCBIfam" id="NF004014">
    <property type="entry name" value="PRK05477.1-4"/>
    <property type="match status" value="1"/>
</dbReference>
<evidence type="ECO:0000256" key="8">
    <source>
        <dbReference type="ARBA" id="ARBA00047380"/>
    </source>
</evidence>
<comment type="subunit">
    <text evidence="2 10">Heterotrimer of A, B and C subunits.</text>
</comment>
<organism evidence="12 13">
    <name type="scientific">Candidatus Niyogibacteria bacterium RIFCSPLOWO2_12_FULL_41_13</name>
    <dbReference type="NCBI Taxonomy" id="1801726"/>
    <lineage>
        <taxon>Bacteria</taxon>
        <taxon>Candidatus Niyogiibacteriota</taxon>
    </lineage>
</organism>
<dbReference type="InterPro" id="IPR023168">
    <property type="entry name" value="GatB_Yqey_C_2"/>
</dbReference>
<dbReference type="EC" id="6.3.5.-" evidence="10"/>
<dbReference type="InterPro" id="IPR006075">
    <property type="entry name" value="Asn/Gln-tRNA_Trfase_suB/E_cat"/>
</dbReference>
<feature type="domain" description="Asn/Gln amidotransferase" evidence="11">
    <location>
        <begin position="324"/>
        <end position="481"/>
    </location>
</feature>
<comment type="catalytic activity">
    <reaction evidence="9 10">
        <text>L-glutamyl-tRNA(Gln) + L-glutamine + ATP + H2O = L-glutaminyl-tRNA(Gln) + L-glutamate + ADP + phosphate + H(+)</text>
        <dbReference type="Rhea" id="RHEA:17521"/>
        <dbReference type="Rhea" id="RHEA-COMP:9681"/>
        <dbReference type="Rhea" id="RHEA-COMP:9684"/>
        <dbReference type="ChEBI" id="CHEBI:15377"/>
        <dbReference type="ChEBI" id="CHEBI:15378"/>
        <dbReference type="ChEBI" id="CHEBI:29985"/>
        <dbReference type="ChEBI" id="CHEBI:30616"/>
        <dbReference type="ChEBI" id="CHEBI:43474"/>
        <dbReference type="ChEBI" id="CHEBI:58359"/>
        <dbReference type="ChEBI" id="CHEBI:78520"/>
        <dbReference type="ChEBI" id="CHEBI:78521"/>
        <dbReference type="ChEBI" id="CHEBI:456216"/>
    </reaction>
</comment>
<sequence length="483" mass="55410">MTYKPTIGLEIHLELNTRSKMFCDSPNEPEERHPNLNVCPVCMAHPGTLPTINKEAIKKVLKLGLLLGGEIAKHSYFERKNYFYPDLPKGYQISQYHSPLVKNASLNLKSGKKIKIQRIHLEEDTGRLIHSGKETLVDFNRAGIPLMELVTEPDFESSQEAKEFAEELRTIVKTLNISSADMEKGVMRVEANISLSQNAKLGTKVEIKNLNSFKAVERAIEYEVERQTEILASGKKIVQETRGWDDIEEKTVSQRIKEESHDYRYFPEPDLPALNLEKDEEFNIEKLRAELPETPEQKRKRLKNQYNLEEELIEILVKDPQILSFFENAVSELMEWAKPEDKKNLTTLASNYLKTDLLGLANEKQISFSELLLTPENFAELIKMLVKNEITSRGAKDVLRKIIEQGGDPSQIVEELGLKQITDEDYLETVVKEVIRDNQKPAEDYKKGKQEALQFLIGQTMKQTRGKAKPEVARKLLEKFLKS</sequence>
<dbReference type="AlphaFoldDB" id="A0A1G2F1J8"/>
<keyword evidence="3 10" id="KW-0436">Ligase</keyword>
<dbReference type="SUPFAM" id="SSF89095">
    <property type="entry name" value="GatB/YqeY motif"/>
    <property type="match status" value="1"/>
</dbReference>
<dbReference type="FunFam" id="1.10.10.410:FF:000001">
    <property type="entry name" value="Aspartyl/glutamyl-tRNA(Asn/Gln) amidotransferase subunit B"/>
    <property type="match status" value="1"/>
</dbReference>
<evidence type="ECO:0000256" key="10">
    <source>
        <dbReference type="HAMAP-Rule" id="MF_00121"/>
    </source>
</evidence>
<evidence type="ECO:0000256" key="5">
    <source>
        <dbReference type="ARBA" id="ARBA00022840"/>
    </source>
</evidence>
<evidence type="ECO:0000256" key="7">
    <source>
        <dbReference type="ARBA" id="ARBA00024799"/>
    </source>
</evidence>
<dbReference type="SMART" id="SM00845">
    <property type="entry name" value="GatB_Yqey"/>
    <property type="match status" value="1"/>
</dbReference>
<evidence type="ECO:0000256" key="4">
    <source>
        <dbReference type="ARBA" id="ARBA00022741"/>
    </source>
</evidence>
<protein>
    <recommendedName>
        <fullName evidence="10">Aspartyl/glutamyl-tRNA(Asn/Gln) amidotransferase subunit B</fullName>
        <shortName evidence="10">Asp/Glu-ADT subunit B</shortName>
        <ecNumber evidence="10">6.3.5.-</ecNumber>
    </recommendedName>
</protein>
<evidence type="ECO:0000256" key="2">
    <source>
        <dbReference type="ARBA" id="ARBA00011123"/>
    </source>
</evidence>
<reference evidence="12 13" key="1">
    <citation type="journal article" date="2016" name="Nat. Commun.">
        <title>Thousands of microbial genomes shed light on interconnected biogeochemical processes in an aquifer system.</title>
        <authorList>
            <person name="Anantharaman K."/>
            <person name="Brown C.T."/>
            <person name="Hug L.A."/>
            <person name="Sharon I."/>
            <person name="Castelle C.J."/>
            <person name="Probst A.J."/>
            <person name="Thomas B.C."/>
            <person name="Singh A."/>
            <person name="Wilkins M.J."/>
            <person name="Karaoz U."/>
            <person name="Brodie E.L."/>
            <person name="Williams K.H."/>
            <person name="Hubbard S.S."/>
            <person name="Banfield J.F."/>
        </authorList>
    </citation>
    <scope>NUCLEOTIDE SEQUENCE [LARGE SCALE GENOMIC DNA]</scope>
</reference>
<evidence type="ECO:0000256" key="6">
    <source>
        <dbReference type="ARBA" id="ARBA00022917"/>
    </source>
</evidence>
<dbReference type="EMBL" id="MHMS01000018">
    <property type="protein sequence ID" value="OGZ31925.1"/>
    <property type="molecule type" value="Genomic_DNA"/>
</dbReference>
<dbReference type="Pfam" id="PF02637">
    <property type="entry name" value="GatB_Yqey"/>
    <property type="match status" value="1"/>
</dbReference>
<evidence type="ECO:0000259" key="11">
    <source>
        <dbReference type="SMART" id="SM00845"/>
    </source>
</evidence>
<dbReference type="GO" id="GO:0070681">
    <property type="term" value="P:glutaminyl-tRNAGln biosynthesis via transamidation"/>
    <property type="evidence" value="ECO:0007669"/>
    <property type="project" value="TreeGrafter"/>
</dbReference>
<comment type="catalytic activity">
    <reaction evidence="8 10">
        <text>L-aspartyl-tRNA(Asn) + L-glutamine + ATP + H2O = L-asparaginyl-tRNA(Asn) + L-glutamate + ADP + phosphate + 2 H(+)</text>
        <dbReference type="Rhea" id="RHEA:14513"/>
        <dbReference type="Rhea" id="RHEA-COMP:9674"/>
        <dbReference type="Rhea" id="RHEA-COMP:9677"/>
        <dbReference type="ChEBI" id="CHEBI:15377"/>
        <dbReference type="ChEBI" id="CHEBI:15378"/>
        <dbReference type="ChEBI" id="CHEBI:29985"/>
        <dbReference type="ChEBI" id="CHEBI:30616"/>
        <dbReference type="ChEBI" id="CHEBI:43474"/>
        <dbReference type="ChEBI" id="CHEBI:58359"/>
        <dbReference type="ChEBI" id="CHEBI:78515"/>
        <dbReference type="ChEBI" id="CHEBI:78516"/>
        <dbReference type="ChEBI" id="CHEBI:456216"/>
    </reaction>
</comment>
<dbReference type="InterPro" id="IPR018027">
    <property type="entry name" value="Asn/Gln_amidotransferase"/>
</dbReference>
<dbReference type="InterPro" id="IPR042114">
    <property type="entry name" value="GatB_C_1"/>
</dbReference>
<dbReference type="GO" id="GO:0006412">
    <property type="term" value="P:translation"/>
    <property type="evidence" value="ECO:0007669"/>
    <property type="project" value="UniProtKB-UniRule"/>
</dbReference>
<dbReference type="PANTHER" id="PTHR11659">
    <property type="entry name" value="GLUTAMYL-TRNA GLN AMIDOTRANSFERASE SUBUNIT B MITOCHONDRIAL AND PROKARYOTIC PET112-RELATED"/>
    <property type="match status" value="1"/>
</dbReference>
<evidence type="ECO:0000256" key="3">
    <source>
        <dbReference type="ARBA" id="ARBA00022598"/>
    </source>
</evidence>
<name>A0A1G2F1J8_9BACT</name>
<dbReference type="PROSITE" id="PS01234">
    <property type="entry name" value="GATB"/>
    <property type="match status" value="1"/>
</dbReference>
<dbReference type="Proteomes" id="UP000176787">
    <property type="component" value="Unassembled WGS sequence"/>
</dbReference>
<dbReference type="GO" id="GO:0005524">
    <property type="term" value="F:ATP binding"/>
    <property type="evidence" value="ECO:0007669"/>
    <property type="project" value="UniProtKB-KW"/>
</dbReference>
<evidence type="ECO:0000256" key="9">
    <source>
        <dbReference type="ARBA" id="ARBA00047913"/>
    </source>
</evidence>
<comment type="caution">
    <text evidence="12">The sequence shown here is derived from an EMBL/GenBank/DDBJ whole genome shotgun (WGS) entry which is preliminary data.</text>
</comment>
<comment type="similarity">
    <text evidence="1 10">Belongs to the GatB/GatE family. GatB subfamily.</text>
</comment>
<dbReference type="GO" id="GO:0050566">
    <property type="term" value="F:asparaginyl-tRNA synthase (glutamine-hydrolyzing) activity"/>
    <property type="evidence" value="ECO:0007669"/>
    <property type="project" value="RHEA"/>
</dbReference>
<evidence type="ECO:0000313" key="12">
    <source>
        <dbReference type="EMBL" id="OGZ31925.1"/>
    </source>
</evidence>
<comment type="function">
    <text evidence="7 10">Allows the formation of correctly charged Asn-tRNA(Asn) or Gln-tRNA(Gln) through the transamidation of misacylated Asp-tRNA(Asn) or Glu-tRNA(Gln) in organisms which lack either or both of asparaginyl-tRNA or glutaminyl-tRNA synthetases. The reaction takes place in the presence of glutamine and ATP through an activated phospho-Asp-tRNA(Asn) or phospho-Glu-tRNA(Gln).</text>
</comment>
<proteinExistence type="inferred from homology"/>
<dbReference type="Gene3D" id="1.10.10.410">
    <property type="match status" value="1"/>
</dbReference>
<dbReference type="Pfam" id="PF02934">
    <property type="entry name" value="GatB_N"/>
    <property type="match status" value="1"/>
</dbReference>
<accession>A0A1G2F1J8</accession>
<dbReference type="InterPro" id="IPR017958">
    <property type="entry name" value="Gln-tRNA_amidoTrfase_suB_CS"/>
</dbReference>
<keyword evidence="5 10" id="KW-0067">ATP-binding</keyword>
<gene>
    <name evidence="10" type="primary">gatB</name>
    <name evidence="12" type="ORF">A3H02_00350</name>
</gene>
<dbReference type="InterPro" id="IPR004413">
    <property type="entry name" value="GatB"/>
</dbReference>
<dbReference type="InterPro" id="IPR017959">
    <property type="entry name" value="Asn/Gln-tRNA_amidoTrfase_suB/E"/>
</dbReference>